<geneLocation type="plasmid" evidence="2">
    <name>pCQ3</name>
</geneLocation>
<feature type="compositionally biased region" description="Low complexity" evidence="1">
    <location>
        <begin position="394"/>
        <end position="407"/>
    </location>
</feature>
<feature type="compositionally biased region" description="Basic and acidic residues" evidence="1">
    <location>
        <begin position="129"/>
        <end position="138"/>
    </location>
</feature>
<evidence type="ECO:0000256" key="1">
    <source>
        <dbReference type="SAM" id="MobiDB-lite"/>
    </source>
</evidence>
<dbReference type="EMBL" id="GQ983381">
    <property type="protein sequence ID" value="ACX85520.1"/>
    <property type="molecule type" value="Genomic_DNA"/>
</dbReference>
<accession>D0UZ68</accession>
<feature type="compositionally biased region" description="Basic and acidic residues" evidence="1">
    <location>
        <begin position="145"/>
        <end position="161"/>
    </location>
</feature>
<dbReference type="Gene3D" id="1.10.10.10">
    <property type="entry name" value="Winged helix-like DNA-binding domain superfamily/Winged helix DNA-binding domain"/>
    <property type="match status" value="1"/>
</dbReference>
<proteinExistence type="predicted"/>
<sequence length="453" mass="48841">MSFEAVLWATSDAPIANVNEFAVLTMLAEKADSDGCGAFPSRSTLASRTKVDPKTVQRTLAALVSRKLIGLGDQQAASYIRADRRPTVYDLLIPYDWFPNVERINGERAEKGRPPLTRAGRPAIAPAPEKARRSDRGSKRVAKKPAADVPKDVTERGDSESPRVSGSLELHGGTVSPARGVSESGTGGLRDPRTSPLNLSSEPARDAPSARSAPDARRATTGSRGSSSSGFAASSDKKSLTTTQRAQVQAVRDLLPHHFAEALPAVTPNNISEKILTALDADGPRARTPEQLVEYRVMPRWDGYWASRFFAGEVEQPFGALVALVASQAECGNVRCDDRRDVDTGELCPFCVELKADRRVQRRLEQQDAVRAAERPSEPRGGRSGDVVPPPRPEAASWASAAPGAWPTVVTPAEDTPVVSTVEIPSPDEVQARTADMRSILRDRRSRSARAPF</sequence>
<evidence type="ECO:0000313" key="2">
    <source>
        <dbReference type="EMBL" id="ACX85520.1"/>
    </source>
</evidence>
<feature type="compositionally biased region" description="Low complexity" evidence="1">
    <location>
        <begin position="206"/>
        <end position="234"/>
    </location>
</feature>
<dbReference type="InterPro" id="IPR036388">
    <property type="entry name" value="WH-like_DNA-bd_sf"/>
</dbReference>
<dbReference type="AlphaFoldDB" id="D0UZ68"/>
<organism evidence="2">
    <name type="scientific">Streptomyces sp. W9</name>
    <dbReference type="NCBI Taxonomy" id="682410"/>
    <lineage>
        <taxon>Bacteria</taxon>
        <taxon>Bacillati</taxon>
        <taxon>Actinomycetota</taxon>
        <taxon>Actinomycetes</taxon>
        <taxon>Kitasatosporales</taxon>
        <taxon>Streptomycetaceae</taxon>
        <taxon>Streptomyces</taxon>
    </lineage>
</organism>
<reference evidence="2" key="1">
    <citation type="journal article" date="2010" name="J. Bacteriol.">
        <title>Characterization of the replication, transfer, and plasmid/lytic phage cycle of the Streptomyces plasmid-phage pZL12.</title>
        <authorList>
            <person name="Zhong L."/>
            <person name="Cheng Q."/>
            <person name="Tian X."/>
            <person name="Zhao L."/>
            <person name="Qin Z."/>
        </authorList>
    </citation>
    <scope>NUCLEOTIDE SEQUENCE</scope>
    <source>
        <strain evidence="2">W9</strain>
        <plasmid evidence="2">pCQ3</plasmid>
    </source>
</reference>
<gene>
    <name evidence="2" type="ORF">pCQ3.19c</name>
</gene>
<protein>
    <submittedName>
        <fullName evidence="2">Rep</fullName>
    </submittedName>
</protein>
<feature type="compositionally biased region" description="Basic and acidic residues" evidence="1">
    <location>
        <begin position="365"/>
        <end position="383"/>
    </location>
</feature>
<name>D0UZ68_9ACTN</name>
<feature type="compositionally biased region" description="Basic residues" evidence="1">
    <location>
        <begin position="444"/>
        <end position="453"/>
    </location>
</feature>
<keyword evidence="2" id="KW-0614">Plasmid</keyword>
<dbReference type="Pfam" id="PF13730">
    <property type="entry name" value="HTH_36"/>
    <property type="match status" value="1"/>
</dbReference>
<feature type="region of interest" description="Disordered" evidence="1">
    <location>
        <begin position="365"/>
        <end position="453"/>
    </location>
</feature>
<feature type="region of interest" description="Disordered" evidence="1">
    <location>
        <begin position="108"/>
        <end position="245"/>
    </location>
</feature>